<dbReference type="Pfam" id="PF03992">
    <property type="entry name" value="ABM"/>
    <property type="match status" value="1"/>
</dbReference>
<dbReference type="AlphaFoldDB" id="A0A401XMP6"/>
<comment type="caution">
    <text evidence="2">The sequence shown here is derived from an EMBL/GenBank/DDBJ whole genome shotgun (WGS) entry which is preliminary data.</text>
</comment>
<feature type="domain" description="ABM" evidence="1">
    <location>
        <begin position="1"/>
        <end position="92"/>
    </location>
</feature>
<accession>A0A401XMP6</accession>
<protein>
    <submittedName>
        <fullName evidence="2">Antibiotic biosynthesis monooxygenase</fullName>
    </submittedName>
</protein>
<dbReference type="OrthoDB" id="1120859at2"/>
<dbReference type="GO" id="GO:0004497">
    <property type="term" value="F:monooxygenase activity"/>
    <property type="evidence" value="ECO:0007669"/>
    <property type="project" value="UniProtKB-KW"/>
</dbReference>
<dbReference type="EMBL" id="BHZE01000020">
    <property type="protein sequence ID" value="GCD78287.1"/>
    <property type="molecule type" value="Genomic_DNA"/>
</dbReference>
<organism evidence="2 3">
    <name type="scientific">Thermaurantimonas aggregans</name>
    <dbReference type="NCBI Taxonomy" id="2173829"/>
    <lineage>
        <taxon>Bacteria</taxon>
        <taxon>Pseudomonadati</taxon>
        <taxon>Bacteroidota</taxon>
        <taxon>Flavobacteriia</taxon>
        <taxon>Flavobacteriales</taxon>
        <taxon>Schleiferiaceae</taxon>
        <taxon>Thermaurantimonas</taxon>
    </lineage>
</organism>
<dbReference type="InterPro" id="IPR050744">
    <property type="entry name" value="AI-2_Isomerase_LsrG"/>
</dbReference>
<dbReference type="Gene3D" id="3.30.70.100">
    <property type="match status" value="1"/>
</dbReference>
<dbReference type="RefSeq" id="WP_124398350.1">
    <property type="nucleotide sequence ID" value="NZ_BHZE01000020.1"/>
</dbReference>
<dbReference type="PROSITE" id="PS51725">
    <property type="entry name" value="ABM"/>
    <property type="match status" value="1"/>
</dbReference>
<evidence type="ECO:0000259" key="1">
    <source>
        <dbReference type="PROSITE" id="PS51725"/>
    </source>
</evidence>
<proteinExistence type="predicted"/>
<dbReference type="InterPro" id="IPR011008">
    <property type="entry name" value="Dimeric_a/b-barrel"/>
</dbReference>
<keyword evidence="2" id="KW-0503">Monooxygenase</keyword>
<evidence type="ECO:0000313" key="2">
    <source>
        <dbReference type="EMBL" id="GCD78287.1"/>
    </source>
</evidence>
<dbReference type="PANTHER" id="PTHR33336">
    <property type="entry name" value="QUINOL MONOOXYGENASE YGIN-RELATED"/>
    <property type="match status" value="1"/>
</dbReference>
<dbReference type="PANTHER" id="PTHR33336:SF15">
    <property type="entry name" value="ABM DOMAIN-CONTAINING PROTEIN"/>
    <property type="match status" value="1"/>
</dbReference>
<dbReference type="SUPFAM" id="SSF54909">
    <property type="entry name" value="Dimeric alpha+beta barrel"/>
    <property type="match status" value="1"/>
</dbReference>
<keyword evidence="2" id="KW-0560">Oxidoreductase</keyword>
<dbReference type="InterPro" id="IPR007138">
    <property type="entry name" value="ABM_dom"/>
</dbReference>
<reference evidence="2 3" key="1">
    <citation type="submission" date="2018-11" db="EMBL/GenBank/DDBJ databases">
        <title>Schleiferia aggregans sp. nov., a moderately thermophilic heterotrophic bacterium isolated from microbial mats at a terrestrial hot spring.</title>
        <authorList>
            <person name="Iino T."/>
            <person name="Ohkuma M."/>
            <person name="Haruta S."/>
        </authorList>
    </citation>
    <scope>NUCLEOTIDE SEQUENCE [LARGE SCALE GENOMIC DNA]</scope>
    <source>
        <strain evidence="2 3">LA</strain>
    </source>
</reference>
<gene>
    <name evidence="2" type="primary">fjo15</name>
    <name evidence="2" type="ORF">JCM31826_17690</name>
</gene>
<dbReference type="Proteomes" id="UP000286715">
    <property type="component" value="Unassembled WGS sequence"/>
</dbReference>
<keyword evidence="3" id="KW-1185">Reference proteome</keyword>
<evidence type="ECO:0000313" key="3">
    <source>
        <dbReference type="Proteomes" id="UP000286715"/>
    </source>
</evidence>
<name>A0A401XMP6_9FLAO</name>
<sequence length="96" mass="11461">MIRIVKMTFRPETVTEFLTIFEQSKEKIRQQPGCHSLKLVNDKENSNVFFTISEWEHQDFLEQYRRSELFNTVWAATKALFADKPEAWSVDVLYDL</sequence>